<dbReference type="GO" id="GO:0034599">
    <property type="term" value="P:cellular response to oxidative stress"/>
    <property type="evidence" value="ECO:0007669"/>
    <property type="project" value="TreeGrafter"/>
</dbReference>
<dbReference type="eggNOG" id="KOG1752">
    <property type="taxonomic scope" value="Eukaryota"/>
</dbReference>
<dbReference type="PANTHER" id="PTHR45694">
    <property type="entry name" value="GLUTAREDOXIN 2"/>
    <property type="match status" value="1"/>
</dbReference>
<dbReference type="GO" id="GO:0015038">
    <property type="term" value="F:glutathione disulfide oxidoreductase activity"/>
    <property type="evidence" value="ECO:0007669"/>
    <property type="project" value="TreeGrafter"/>
</dbReference>
<proteinExistence type="predicted"/>
<feature type="transmembrane region" description="Helical" evidence="8">
    <location>
        <begin position="6"/>
        <end position="26"/>
    </location>
</feature>
<dbReference type="RefSeq" id="XP_003680764.1">
    <property type="nucleotide sequence ID" value="XM_003680716.1"/>
</dbReference>
<keyword evidence="2" id="KW-0813">Transport</keyword>
<evidence type="ECO:0000259" key="9">
    <source>
        <dbReference type="Pfam" id="PF00462"/>
    </source>
</evidence>
<dbReference type="InterPro" id="IPR036249">
    <property type="entry name" value="Thioredoxin-like_sf"/>
</dbReference>
<dbReference type="Gene3D" id="3.40.30.10">
    <property type="entry name" value="Glutaredoxin"/>
    <property type="match status" value="1"/>
</dbReference>
<evidence type="ECO:0000256" key="5">
    <source>
        <dbReference type="ARBA" id="ARBA00023284"/>
    </source>
</evidence>
<dbReference type="Proteomes" id="UP000005627">
    <property type="component" value="Chromosome 3"/>
</dbReference>
<dbReference type="InterPro" id="IPR002109">
    <property type="entry name" value="Glutaredoxin"/>
</dbReference>
<evidence type="ECO:0000256" key="8">
    <source>
        <dbReference type="SAM" id="Phobius"/>
    </source>
</evidence>
<dbReference type="PRINTS" id="PR00160">
    <property type="entry name" value="GLUTAREDOXIN"/>
</dbReference>
<dbReference type="PROSITE" id="PS00195">
    <property type="entry name" value="GLUTAREDOXIN_1"/>
    <property type="match status" value="1"/>
</dbReference>
<comment type="catalytic activity">
    <reaction evidence="1">
        <text>2 glutathione + H2O2 = glutathione disulfide + 2 H2O</text>
        <dbReference type="Rhea" id="RHEA:16833"/>
        <dbReference type="ChEBI" id="CHEBI:15377"/>
        <dbReference type="ChEBI" id="CHEBI:16240"/>
        <dbReference type="ChEBI" id="CHEBI:57925"/>
        <dbReference type="ChEBI" id="CHEBI:58297"/>
        <dbReference type="EC" id="1.11.1.9"/>
    </reaction>
</comment>
<evidence type="ECO:0000256" key="1">
    <source>
        <dbReference type="ARBA" id="ARBA00000217"/>
    </source>
</evidence>
<dbReference type="FunCoup" id="G8ZQR6">
    <property type="interactions" value="629"/>
</dbReference>
<keyword evidence="3" id="KW-0249">Electron transport</keyword>
<dbReference type="Pfam" id="PF00462">
    <property type="entry name" value="Glutaredoxin"/>
    <property type="match status" value="1"/>
</dbReference>
<dbReference type="CDD" id="cd03419">
    <property type="entry name" value="GRX_GRXh_1_2_like"/>
    <property type="match status" value="1"/>
</dbReference>
<dbReference type="SUPFAM" id="SSF52833">
    <property type="entry name" value="Thioredoxin-like"/>
    <property type="match status" value="1"/>
</dbReference>
<dbReference type="GO" id="GO:0005737">
    <property type="term" value="C:cytoplasm"/>
    <property type="evidence" value="ECO:0007669"/>
    <property type="project" value="TreeGrafter"/>
</dbReference>
<accession>G8ZQR6</accession>
<dbReference type="GO" id="GO:0004364">
    <property type="term" value="F:glutathione transferase activity"/>
    <property type="evidence" value="ECO:0007669"/>
    <property type="project" value="UniProtKB-EC"/>
</dbReference>
<dbReference type="GeneID" id="11501970"/>
<dbReference type="GO" id="GO:0005634">
    <property type="term" value="C:nucleus"/>
    <property type="evidence" value="ECO:0007669"/>
    <property type="project" value="TreeGrafter"/>
</dbReference>
<dbReference type="GO" id="GO:0004602">
    <property type="term" value="F:glutathione peroxidase activity"/>
    <property type="evidence" value="ECO:0007669"/>
    <property type="project" value="UniProtKB-EC"/>
</dbReference>
<dbReference type="AlphaFoldDB" id="G8ZQR6"/>
<evidence type="ECO:0000256" key="4">
    <source>
        <dbReference type="ARBA" id="ARBA00023157"/>
    </source>
</evidence>
<dbReference type="InParanoid" id="G8ZQR6"/>
<dbReference type="KEGG" id="tdl:TDEL_0C06640"/>
<name>G8ZQR6_TORDE</name>
<comment type="catalytic activity">
    <reaction evidence="6">
        <text>1-chloro-2,4-dinitrobenzene + glutathione = 2,4-dinitrophenyl-S-glutathione + chloride + H(+)</text>
        <dbReference type="Rhea" id="RHEA:51220"/>
        <dbReference type="ChEBI" id="CHEBI:15378"/>
        <dbReference type="ChEBI" id="CHEBI:17996"/>
        <dbReference type="ChEBI" id="CHEBI:34718"/>
        <dbReference type="ChEBI" id="CHEBI:57925"/>
        <dbReference type="ChEBI" id="CHEBI:133977"/>
        <dbReference type="EC" id="2.5.1.18"/>
    </reaction>
</comment>
<dbReference type="NCBIfam" id="TIGR02180">
    <property type="entry name" value="GRX_euk"/>
    <property type="match status" value="1"/>
</dbReference>
<sequence length="143" mass="15888">MQIDFGSILPLLIILLISNLFTRRLFSKATTAKKMVSQQTITRVKDLIAKNKIFVASKTYCPYCQATLKTLFDDLNVPKSKSLVLQLNTMDDGAEIQEALFEINGQKSVPNIYIDGKHIGGNSDLQELKNAGKLDEVLKEALA</sequence>
<dbReference type="HOGENOM" id="CLU_026126_7_2_1"/>
<dbReference type="OrthoDB" id="418495at2759"/>
<organism evidence="10 11">
    <name type="scientific">Torulaspora delbrueckii</name>
    <name type="common">Yeast</name>
    <name type="synonym">Candida colliculosa</name>
    <dbReference type="NCBI Taxonomy" id="4950"/>
    <lineage>
        <taxon>Eukaryota</taxon>
        <taxon>Fungi</taxon>
        <taxon>Dikarya</taxon>
        <taxon>Ascomycota</taxon>
        <taxon>Saccharomycotina</taxon>
        <taxon>Saccharomycetes</taxon>
        <taxon>Saccharomycetales</taxon>
        <taxon>Saccharomycetaceae</taxon>
        <taxon>Torulaspora</taxon>
    </lineage>
</organism>
<feature type="domain" description="Glutaredoxin" evidence="9">
    <location>
        <begin position="53"/>
        <end position="119"/>
    </location>
</feature>
<evidence type="ECO:0000256" key="2">
    <source>
        <dbReference type="ARBA" id="ARBA00022448"/>
    </source>
</evidence>
<keyword evidence="8" id="KW-0472">Membrane</keyword>
<keyword evidence="4" id="KW-1015">Disulfide bond</keyword>
<gene>
    <name evidence="10" type="primary">TDEL0C06640</name>
    <name evidence="10" type="ORF">TDEL_0C06640</name>
</gene>
<dbReference type="InterPro" id="IPR011767">
    <property type="entry name" value="GLR_AS"/>
</dbReference>
<evidence type="ECO:0000256" key="3">
    <source>
        <dbReference type="ARBA" id="ARBA00022982"/>
    </source>
</evidence>
<protein>
    <recommendedName>
        <fullName evidence="9">Glutaredoxin domain-containing protein</fullName>
    </recommendedName>
</protein>
<evidence type="ECO:0000313" key="10">
    <source>
        <dbReference type="EMBL" id="CCE91553.1"/>
    </source>
</evidence>
<dbReference type="STRING" id="1076872.G8ZQR6"/>
<dbReference type="FunFam" id="3.40.30.10:FF:000026">
    <property type="entry name" value="Glutaredoxin 2"/>
    <property type="match status" value="1"/>
</dbReference>
<evidence type="ECO:0000313" key="11">
    <source>
        <dbReference type="Proteomes" id="UP000005627"/>
    </source>
</evidence>
<keyword evidence="8" id="KW-0812">Transmembrane</keyword>
<keyword evidence="5" id="KW-0676">Redox-active center</keyword>
<dbReference type="PROSITE" id="PS51354">
    <property type="entry name" value="GLUTAREDOXIN_2"/>
    <property type="match status" value="1"/>
</dbReference>
<dbReference type="PANTHER" id="PTHR45694:SF18">
    <property type="entry name" value="GLUTAREDOXIN-1-RELATED"/>
    <property type="match status" value="1"/>
</dbReference>
<dbReference type="InterPro" id="IPR011899">
    <property type="entry name" value="Glutaredoxin_euk/vir"/>
</dbReference>
<keyword evidence="8" id="KW-1133">Transmembrane helix</keyword>
<evidence type="ECO:0000256" key="7">
    <source>
        <dbReference type="ARBA" id="ARBA00047960"/>
    </source>
</evidence>
<comment type="catalytic activity">
    <reaction evidence="7">
        <text>RX + glutathione = an S-substituted glutathione + a halide anion + H(+)</text>
        <dbReference type="Rhea" id="RHEA:16437"/>
        <dbReference type="ChEBI" id="CHEBI:15378"/>
        <dbReference type="ChEBI" id="CHEBI:16042"/>
        <dbReference type="ChEBI" id="CHEBI:17792"/>
        <dbReference type="ChEBI" id="CHEBI:57925"/>
        <dbReference type="ChEBI" id="CHEBI:90779"/>
        <dbReference type="EC" id="2.5.1.18"/>
    </reaction>
</comment>
<evidence type="ECO:0000256" key="6">
    <source>
        <dbReference type="ARBA" id="ARBA00035808"/>
    </source>
</evidence>
<dbReference type="EMBL" id="HE616744">
    <property type="protein sequence ID" value="CCE91553.1"/>
    <property type="molecule type" value="Genomic_DNA"/>
</dbReference>
<dbReference type="InterPro" id="IPR014025">
    <property type="entry name" value="Glutaredoxin_subgr"/>
</dbReference>
<reference evidence="10 11" key="1">
    <citation type="journal article" date="2011" name="Proc. Natl. Acad. Sci. U.S.A.">
        <title>Evolutionary erosion of yeast sex chromosomes by mating-type switching accidents.</title>
        <authorList>
            <person name="Gordon J.L."/>
            <person name="Armisen D."/>
            <person name="Proux-Wera E."/>
            <person name="Oheigeartaigh S.S."/>
            <person name="Byrne K.P."/>
            <person name="Wolfe K.H."/>
        </authorList>
    </citation>
    <scope>NUCLEOTIDE SEQUENCE [LARGE SCALE GENOMIC DNA]</scope>
    <source>
        <strain evidence="11">ATCC 10662 / CBS 1146 / NBRC 0425 / NCYC 2629 / NRRL Y-866</strain>
    </source>
</reference>
<keyword evidence="11" id="KW-1185">Reference proteome</keyword>